<evidence type="ECO:0000313" key="15">
    <source>
        <dbReference type="Proteomes" id="UP000005226"/>
    </source>
</evidence>
<dbReference type="Ensembl" id="ENSTRUT00000083037.1">
    <property type="protein sequence ID" value="ENSTRUP00000061847.1"/>
    <property type="gene ID" value="ENSTRUG00000017329.3"/>
</dbReference>
<feature type="compositionally biased region" description="Low complexity" evidence="9">
    <location>
        <begin position="513"/>
        <end position="536"/>
    </location>
</feature>
<dbReference type="InterPro" id="IPR051587">
    <property type="entry name" value="Adhesion_GPCR"/>
</dbReference>
<keyword evidence="4" id="KW-0732">Signal</keyword>
<feature type="region of interest" description="Disordered" evidence="9">
    <location>
        <begin position="455"/>
        <end position="478"/>
    </location>
</feature>
<proteinExistence type="inferred from homology"/>
<dbReference type="GO" id="GO:0007166">
    <property type="term" value="P:cell surface receptor signaling pathway"/>
    <property type="evidence" value="ECO:0007669"/>
    <property type="project" value="InterPro"/>
</dbReference>
<evidence type="ECO:0000256" key="8">
    <source>
        <dbReference type="ARBA" id="ARBA00023180"/>
    </source>
</evidence>
<keyword evidence="7" id="KW-1015">Disulfide bond</keyword>
<reference evidence="14 15" key="1">
    <citation type="journal article" date="2011" name="Genome Biol. Evol.">
        <title>Integration of the genetic map and genome assembly of fugu facilitates insights into distinct features of genome evolution in teleosts and mammals.</title>
        <authorList>
            <person name="Kai W."/>
            <person name="Kikuchi K."/>
            <person name="Tohari S."/>
            <person name="Chew A.K."/>
            <person name="Tay A."/>
            <person name="Fujiwara A."/>
            <person name="Hosoya S."/>
            <person name="Suetake H."/>
            <person name="Naruse K."/>
            <person name="Brenner S."/>
            <person name="Suzuki Y."/>
            <person name="Venkatesh B."/>
        </authorList>
    </citation>
    <scope>NUCLEOTIDE SEQUENCE [LARGE SCALE GENOMIC DNA]</scope>
</reference>
<reference evidence="14" key="3">
    <citation type="submission" date="2025-09" db="UniProtKB">
        <authorList>
            <consortium name="Ensembl"/>
        </authorList>
    </citation>
    <scope>IDENTIFICATION</scope>
</reference>
<protein>
    <submittedName>
        <fullName evidence="14">Adhesion G protein-coupled receptor F1</fullName>
    </submittedName>
</protein>
<evidence type="ECO:0000256" key="2">
    <source>
        <dbReference type="ARBA" id="ARBA00007343"/>
    </source>
</evidence>
<dbReference type="PRINTS" id="PR01695">
    <property type="entry name" value="IGHEPTARCPTR"/>
</dbReference>
<evidence type="ECO:0000256" key="9">
    <source>
        <dbReference type="SAM" id="MobiDB-lite"/>
    </source>
</evidence>
<feature type="transmembrane region" description="Helical" evidence="10">
    <location>
        <begin position="1255"/>
        <end position="1280"/>
    </location>
</feature>
<dbReference type="GO" id="GO:0004930">
    <property type="term" value="F:G protein-coupled receptor activity"/>
    <property type="evidence" value="ECO:0007669"/>
    <property type="project" value="InterPro"/>
</dbReference>
<dbReference type="Gene3D" id="2.60.220.50">
    <property type="match status" value="1"/>
</dbReference>
<evidence type="ECO:0000256" key="6">
    <source>
        <dbReference type="ARBA" id="ARBA00023136"/>
    </source>
</evidence>
<dbReference type="CDD" id="cd00096">
    <property type="entry name" value="Ig"/>
    <property type="match status" value="1"/>
</dbReference>
<dbReference type="InterPro" id="IPR017981">
    <property type="entry name" value="GPCR_2-like_7TM"/>
</dbReference>
<feature type="region of interest" description="Disordered" evidence="9">
    <location>
        <begin position="501"/>
        <end position="536"/>
    </location>
</feature>
<dbReference type="InterPro" id="IPR008078">
    <property type="entry name" value="GPCR_2_Ig-hepta-like_rcpt"/>
</dbReference>
<evidence type="ECO:0000256" key="3">
    <source>
        <dbReference type="ARBA" id="ARBA00022692"/>
    </source>
</evidence>
<evidence type="ECO:0000256" key="1">
    <source>
        <dbReference type="ARBA" id="ARBA00004141"/>
    </source>
</evidence>
<keyword evidence="5 10" id="KW-1133">Transmembrane helix</keyword>
<evidence type="ECO:0000259" key="11">
    <source>
        <dbReference type="PROSITE" id="PS50221"/>
    </source>
</evidence>
<feature type="transmembrane region" description="Helical" evidence="10">
    <location>
        <begin position="1214"/>
        <end position="1235"/>
    </location>
</feature>
<dbReference type="InterPro" id="IPR000203">
    <property type="entry name" value="GPS"/>
</dbReference>
<reference evidence="14" key="2">
    <citation type="submission" date="2025-08" db="UniProtKB">
        <authorList>
            <consortium name="Ensembl"/>
        </authorList>
    </citation>
    <scope>IDENTIFICATION</scope>
</reference>
<feature type="transmembrane region" description="Helical" evidence="10">
    <location>
        <begin position="1292"/>
        <end position="1319"/>
    </location>
</feature>
<dbReference type="InterPro" id="IPR046338">
    <property type="entry name" value="GAIN_dom_sf"/>
</dbReference>
<dbReference type="PANTHER" id="PTHR45813:SF4">
    <property type="entry name" value="ADHESION G PROTEIN-COUPLED RECEPTOR F5"/>
    <property type="match status" value="1"/>
</dbReference>
<keyword evidence="6 10" id="KW-0472">Membrane</keyword>
<evidence type="ECO:0000313" key="14">
    <source>
        <dbReference type="Ensembl" id="ENSTRUP00000061847.1"/>
    </source>
</evidence>
<dbReference type="PROSITE" id="PS50835">
    <property type="entry name" value="IG_LIKE"/>
    <property type="match status" value="1"/>
</dbReference>
<organism evidence="14 15">
    <name type="scientific">Takifugu rubripes</name>
    <name type="common">Japanese pufferfish</name>
    <name type="synonym">Fugu rubripes</name>
    <dbReference type="NCBI Taxonomy" id="31033"/>
    <lineage>
        <taxon>Eukaryota</taxon>
        <taxon>Metazoa</taxon>
        <taxon>Chordata</taxon>
        <taxon>Craniata</taxon>
        <taxon>Vertebrata</taxon>
        <taxon>Euteleostomi</taxon>
        <taxon>Actinopterygii</taxon>
        <taxon>Neopterygii</taxon>
        <taxon>Teleostei</taxon>
        <taxon>Neoteleostei</taxon>
        <taxon>Acanthomorphata</taxon>
        <taxon>Eupercaria</taxon>
        <taxon>Tetraodontiformes</taxon>
        <taxon>Tetradontoidea</taxon>
        <taxon>Tetraodontidae</taxon>
        <taxon>Takifugu</taxon>
    </lineage>
</organism>
<dbReference type="GO" id="GO:0016020">
    <property type="term" value="C:membrane"/>
    <property type="evidence" value="ECO:0007669"/>
    <property type="project" value="UniProtKB-SubCell"/>
</dbReference>
<dbReference type="Pfam" id="PF25387">
    <property type="entry name" value="ADGRF3_N"/>
    <property type="match status" value="4"/>
</dbReference>
<feature type="domain" description="Ig-like" evidence="13">
    <location>
        <begin position="660"/>
        <end position="748"/>
    </location>
</feature>
<feature type="domain" description="GAIN-B" evidence="11">
    <location>
        <begin position="1021"/>
        <end position="1166"/>
    </location>
</feature>
<dbReference type="Gene3D" id="1.20.1070.10">
    <property type="entry name" value="Rhodopsin 7-helix transmembrane proteins"/>
    <property type="match status" value="1"/>
</dbReference>
<feature type="domain" description="G-protein coupled receptors family 2 profile 2" evidence="12">
    <location>
        <begin position="1172"/>
        <end position="1438"/>
    </location>
</feature>
<dbReference type="Gene3D" id="2.60.40.10">
    <property type="entry name" value="Immunoglobulins"/>
    <property type="match status" value="1"/>
</dbReference>
<comment type="subcellular location">
    <subcellularLocation>
        <location evidence="1">Membrane</location>
        <topology evidence="1">Multi-pass membrane protein</topology>
    </subcellularLocation>
</comment>
<feature type="transmembrane region" description="Helical" evidence="10">
    <location>
        <begin position="1384"/>
        <end position="1403"/>
    </location>
</feature>
<keyword evidence="3 10" id="KW-0812">Transmembrane</keyword>
<evidence type="ECO:0000256" key="5">
    <source>
        <dbReference type="ARBA" id="ARBA00022989"/>
    </source>
</evidence>
<feature type="transmembrane region" description="Helical" evidence="10">
    <location>
        <begin position="1415"/>
        <end position="1437"/>
    </location>
</feature>
<keyword evidence="8" id="KW-0325">Glycoprotein</keyword>
<dbReference type="InterPro" id="IPR057400">
    <property type="entry name" value="ADGRF3/5_N"/>
</dbReference>
<dbReference type="GeneTree" id="ENSGT00940000154603"/>
<dbReference type="PANTHER" id="PTHR45813">
    <property type="entry name" value="IG-LIKE DOMAIN-CONTAINING PROTEIN"/>
    <property type="match status" value="1"/>
</dbReference>
<dbReference type="SUPFAM" id="SSF48726">
    <property type="entry name" value="Immunoglobulin"/>
    <property type="match status" value="1"/>
</dbReference>
<evidence type="ECO:0000256" key="7">
    <source>
        <dbReference type="ARBA" id="ARBA00023157"/>
    </source>
</evidence>
<dbReference type="PROSITE" id="PS50221">
    <property type="entry name" value="GAIN_B"/>
    <property type="match status" value="1"/>
</dbReference>
<sequence>MEISKSRIIVAFLVTFTVVEINNFVGISSPGSPVHNEEKLLPHAREKRDALPHQWNYIVDVVVNASDAETFGLFRDSLNAVSFPQQLDNNTDITDISITTVCSSTSAGFGCRCADQFAWPYSSCVTYGACGDIAEGICDCITAIPPDGQSCQPFADLQSQVEYIVDVELNITDITTLDYLRNILSNVSSVQALYGIVNITDIDVTTVCYPNGTNFQCRCEDQYTWPYNKCSTYGTCDGVSKDTCSCILGIPTDGQFLPAVVYEYEILIEVNTSDIDQLRNALKRITFPASVSTHTNISDATITTVCGPTGGSFQCQCEAGHLWPCDKCVMYGKCDNDTNTCGCIRGFPTDGQHCQAVHRQSKLHSICEWLNILFNMSILFSRVLTVFPFICSLNSGGFQCRCENRHRWSCDQCLKYGHCDTIINDSCGCINALPPDGQCQPVDQQNFVPCPSTTLSPSTTYPTEGTTELNTTTPPMTPTAVVTSKNERNLVHFKLLSLSPLEPTHLSDPNTPPSETSTASVSTTTSRPASLTTTPITTITTTSRPVASSFSTIIQSSTVAPTVFTGFDLEMSVTLDKEFSADLNNPLSSTYKELESKINLVVKESLGFSMFLQGSVITDYVVQMTEFDKDEIAGANKQLATALGSVAPVIGNVAAVYKSPASIKIPAIIYTGNRMTFTCGPPSIQMGQISASEWTFNGQKIKKGTRFEITSGSISKLTVNNVILADIGTYECALRGQTIDFIQVGQVTNSIIREAPVVRLQSRVNADCQERQFQELQCCVQLPYKVKWFQDATILPSTVTNNRNSYCIKHDYEFKSCSTSEQTKFFTCTVDQPAGYKGFTSLIIFKGGISCQDDRYGTGREEDTSTIGCEEGLEGSSTAVCRAGKWQSVEDTCIVTAIKELLIFSEQLTEEGVPEFADNLNAAVQNNKSEIVNSSSTISAIVSILNTISNVSPTVTQTVMKDVLETVDIIITEDSRDSWIVLNRNETLNSSSKLLGSLEDLSDRLTGEFEIVTERIKLNKTSFDTSFAANLNSSININISDTASARVSITTMILSTLNNVMPARNKNFTVSFAPTNETEADNAINGAVVLVKINTTNQNITLSFDKLNNSLRLNPQCVFWNFAIFDDLGAWDDEGCMFLSDINNIVTCSCNHLTSFSILMATGIPQNLIVALDIITYVGVGISLASLVICLIIEGYVWKAITRNSTAFMRHVSIINTALSLLIADICFIIAASFAKNPLENPGEDYQVPVGPCSAATFFMHLFYLALFFWMLVSGLLLFYRTVMVFSNMSKSVMLAIGFCLGYGCPLIIAVVTVAVTAAGGGYIQKNEACWLNWLETKALLALVIPALTIVLINILILIVIIVKILRRGVGESVQTDDKHTLAVIARCVIILTPLFGLTWSLGVGTMISPTNEGIHIAFAFFNSLQGFFILVFGTLLDSKVRGILSKKSSTTTTGSNPTKSTSSSALSVRAMEWINRLRRRRCKLLQRCNSFEWQTHLLPFVFVFKMCTMFHKLQTLAVVHQSHTPTFESIQHPAFLTIKIS</sequence>
<feature type="transmembrane region" description="Helical" evidence="10">
    <location>
        <begin position="1339"/>
        <end position="1363"/>
    </location>
</feature>
<name>A0A674MK55_TAKRU</name>
<evidence type="ECO:0000256" key="4">
    <source>
        <dbReference type="ARBA" id="ARBA00022729"/>
    </source>
</evidence>
<keyword evidence="15" id="KW-1185">Reference proteome</keyword>
<evidence type="ECO:0000256" key="10">
    <source>
        <dbReference type="SAM" id="Phobius"/>
    </source>
</evidence>
<dbReference type="Pfam" id="PF00002">
    <property type="entry name" value="7tm_2"/>
    <property type="match status" value="1"/>
</dbReference>
<dbReference type="InterPro" id="IPR036179">
    <property type="entry name" value="Ig-like_dom_sf"/>
</dbReference>
<dbReference type="InterPro" id="IPR000832">
    <property type="entry name" value="GPCR_2_secretin-like"/>
</dbReference>
<dbReference type="SMART" id="SM00303">
    <property type="entry name" value="GPS"/>
    <property type="match status" value="1"/>
</dbReference>
<dbReference type="FunFam" id="1.20.1070.10:FF:000058">
    <property type="entry name" value="Adhesion G protein-coupled receptor F5"/>
    <property type="match status" value="1"/>
</dbReference>
<feature type="transmembrane region" description="Helical" evidence="10">
    <location>
        <begin position="1174"/>
        <end position="1193"/>
    </location>
</feature>
<evidence type="ECO:0000259" key="13">
    <source>
        <dbReference type="PROSITE" id="PS50835"/>
    </source>
</evidence>
<evidence type="ECO:0000259" key="12">
    <source>
        <dbReference type="PROSITE" id="PS50261"/>
    </source>
</evidence>
<dbReference type="Pfam" id="PF01825">
    <property type="entry name" value="GPS"/>
    <property type="match status" value="1"/>
</dbReference>
<dbReference type="PRINTS" id="PR00249">
    <property type="entry name" value="GPCRSECRETIN"/>
</dbReference>
<dbReference type="GO" id="GO:0007189">
    <property type="term" value="P:adenylate cyclase-activating G protein-coupled receptor signaling pathway"/>
    <property type="evidence" value="ECO:0007669"/>
    <property type="project" value="TreeGrafter"/>
</dbReference>
<dbReference type="InterPro" id="IPR013783">
    <property type="entry name" value="Ig-like_fold"/>
</dbReference>
<dbReference type="PROSITE" id="PS50261">
    <property type="entry name" value="G_PROTEIN_RECEP_F2_4"/>
    <property type="match status" value="1"/>
</dbReference>
<accession>A0A674MK55</accession>
<comment type="similarity">
    <text evidence="2">Belongs to the G-protein coupled receptor 2 family. Adhesion G-protein coupled receptor (ADGR) subfamily.</text>
</comment>
<dbReference type="InterPro" id="IPR007110">
    <property type="entry name" value="Ig-like_dom"/>
</dbReference>
<gene>
    <name evidence="14" type="primary">adgrf1</name>
</gene>
<dbReference type="Proteomes" id="UP000005226">
    <property type="component" value="Chromosome 16"/>
</dbReference>
<dbReference type="InterPro" id="IPR057244">
    <property type="entry name" value="GAIN_B"/>
</dbReference>